<keyword evidence="1" id="KW-1133">Transmembrane helix</keyword>
<keyword evidence="1" id="KW-0812">Transmembrane</keyword>
<keyword evidence="3" id="KW-1185">Reference proteome</keyword>
<feature type="transmembrane region" description="Helical" evidence="1">
    <location>
        <begin position="6"/>
        <end position="26"/>
    </location>
</feature>
<dbReference type="EMBL" id="JAQIZT010000014">
    <property type="protein sequence ID" value="KAJ6973779.1"/>
    <property type="molecule type" value="Genomic_DNA"/>
</dbReference>
<evidence type="ECO:0000313" key="2">
    <source>
        <dbReference type="EMBL" id="KAJ6973779.1"/>
    </source>
</evidence>
<evidence type="ECO:0000313" key="3">
    <source>
        <dbReference type="Proteomes" id="UP001164929"/>
    </source>
</evidence>
<reference evidence="2" key="1">
    <citation type="journal article" date="2023" name="Mol. Ecol. Resour.">
        <title>Chromosome-level genome assembly of a triploid poplar Populus alba 'Berolinensis'.</title>
        <authorList>
            <person name="Chen S."/>
            <person name="Yu Y."/>
            <person name="Wang X."/>
            <person name="Wang S."/>
            <person name="Zhang T."/>
            <person name="Zhou Y."/>
            <person name="He R."/>
            <person name="Meng N."/>
            <person name="Wang Y."/>
            <person name="Liu W."/>
            <person name="Liu Z."/>
            <person name="Liu J."/>
            <person name="Guo Q."/>
            <person name="Huang H."/>
            <person name="Sederoff R.R."/>
            <person name="Wang G."/>
            <person name="Qu G."/>
            <person name="Chen S."/>
        </authorList>
    </citation>
    <scope>NUCLEOTIDE SEQUENCE</scope>
    <source>
        <strain evidence="2">SC-2020</strain>
    </source>
</reference>
<name>A0AAD6PZQ4_9ROSI</name>
<keyword evidence="1" id="KW-0472">Membrane</keyword>
<accession>A0AAD6PZQ4</accession>
<dbReference type="Proteomes" id="UP001164929">
    <property type="component" value="Chromosome 14"/>
</dbReference>
<comment type="caution">
    <text evidence="2">The sequence shown here is derived from an EMBL/GenBank/DDBJ whole genome shotgun (WGS) entry which is preliminary data.</text>
</comment>
<evidence type="ECO:0000256" key="1">
    <source>
        <dbReference type="SAM" id="Phobius"/>
    </source>
</evidence>
<protein>
    <submittedName>
        <fullName evidence="2">Uncharacterized protein</fullName>
    </submittedName>
</protein>
<organism evidence="2 3">
    <name type="scientific">Populus alba x Populus x berolinensis</name>
    <dbReference type="NCBI Taxonomy" id="444605"/>
    <lineage>
        <taxon>Eukaryota</taxon>
        <taxon>Viridiplantae</taxon>
        <taxon>Streptophyta</taxon>
        <taxon>Embryophyta</taxon>
        <taxon>Tracheophyta</taxon>
        <taxon>Spermatophyta</taxon>
        <taxon>Magnoliopsida</taxon>
        <taxon>eudicotyledons</taxon>
        <taxon>Gunneridae</taxon>
        <taxon>Pentapetalae</taxon>
        <taxon>rosids</taxon>
        <taxon>fabids</taxon>
        <taxon>Malpighiales</taxon>
        <taxon>Salicaceae</taxon>
        <taxon>Saliceae</taxon>
        <taxon>Populus</taxon>
    </lineage>
</organism>
<sequence length="39" mass="4611">MTYFIITYFSMFQIVDLSLTNIVGILKSRFILTYSIMIL</sequence>
<proteinExistence type="predicted"/>
<gene>
    <name evidence="2" type="ORF">NC653_033953</name>
</gene>
<dbReference type="AlphaFoldDB" id="A0AAD6PZQ4"/>